<proteinExistence type="predicted"/>
<gene>
    <name evidence="1" type="ORF">EH243_09035</name>
</gene>
<protein>
    <recommendedName>
        <fullName evidence="3">Toxin CptA</fullName>
    </recommendedName>
</protein>
<accession>A0A430KQR0</accession>
<evidence type="ECO:0008006" key="3">
    <source>
        <dbReference type="Google" id="ProtNLM"/>
    </source>
</evidence>
<name>A0A430KQR0_9GAMM</name>
<comment type="caution">
    <text evidence="1">The sequence shown here is derived from an EMBL/GenBank/DDBJ whole genome shotgun (WGS) entry which is preliminary data.</text>
</comment>
<evidence type="ECO:0000313" key="1">
    <source>
        <dbReference type="EMBL" id="RTE65825.1"/>
    </source>
</evidence>
<keyword evidence="2" id="KW-1185">Reference proteome</keyword>
<dbReference type="Proteomes" id="UP000283087">
    <property type="component" value="Unassembled WGS sequence"/>
</dbReference>
<sequence>MFLFLTALSVLSIWISGLAIGLKIPLTLICGGYLVYCWSRVIDLTHRRSVTGLRWLVDKKVGSICLGGEWVEIEAIQQRLMLPLLLGLSVKLRGQQGKVAVVIWRDSVSADQFRKLRVLMRFAPPISASRN</sequence>
<organism evidence="1 2">
    <name type="scientific">Amphritea opalescens</name>
    <dbReference type="NCBI Taxonomy" id="2490544"/>
    <lineage>
        <taxon>Bacteria</taxon>
        <taxon>Pseudomonadati</taxon>
        <taxon>Pseudomonadota</taxon>
        <taxon>Gammaproteobacteria</taxon>
        <taxon>Oceanospirillales</taxon>
        <taxon>Oceanospirillaceae</taxon>
        <taxon>Amphritea</taxon>
    </lineage>
</organism>
<dbReference type="AlphaFoldDB" id="A0A430KQR0"/>
<dbReference type="InterPro" id="IPR009883">
    <property type="entry name" value="YgfX"/>
</dbReference>
<reference evidence="1 2" key="1">
    <citation type="submission" date="2018-11" db="EMBL/GenBank/DDBJ databases">
        <title>The draft genome sequence of Amphritea opalescens ANRC-JH13T.</title>
        <authorList>
            <person name="Fang Z."/>
            <person name="Zhang Y."/>
            <person name="Han X."/>
        </authorList>
    </citation>
    <scope>NUCLEOTIDE SEQUENCE [LARGE SCALE GENOMIC DNA]</scope>
    <source>
        <strain evidence="1 2">ANRC-JH13</strain>
    </source>
</reference>
<dbReference type="RefSeq" id="WP_164549083.1">
    <property type="nucleotide sequence ID" value="NZ_RQXW01000007.1"/>
</dbReference>
<dbReference type="Pfam" id="PF07254">
    <property type="entry name" value="Cpta_toxin"/>
    <property type="match status" value="1"/>
</dbReference>
<dbReference type="EMBL" id="RQXW01000007">
    <property type="protein sequence ID" value="RTE65825.1"/>
    <property type="molecule type" value="Genomic_DNA"/>
</dbReference>
<evidence type="ECO:0000313" key="2">
    <source>
        <dbReference type="Proteomes" id="UP000283087"/>
    </source>
</evidence>